<organism evidence="2 3">
    <name type="scientific">Yoonia rosea</name>
    <dbReference type="NCBI Taxonomy" id="287098"/>
    <lineage>
        <taxon>Bacteria</taxon>
        <taxon>Pseudomonadati</taxon>
        <taxon>Pseudomonadota</taxon>
        <taxon>Alphaproteobacteria</taxon>
        <taxon>Rhodobacterales</taxon>
        <taxon>Paracoccaceae</taxon>
        <taxon>Yoonia</taxon>
    </lineage>
</organism>
<dbReference type="Pfam" id="PF07978">
    <property type="entry name" value="NIPSNAP"/>
    <property type="match status" value="1"/>
</dbReference>
<evidence type="ECO:0000259" key="1">
    <source>
        <dbReference type="Pfam" id="PF07978"/>
    </source>
</evidence>
<feature type="domain" description="NIPSNAP" evidence="1">
    <location>
        <begin position="5"/>
        <end position="100"/>
    </location>
</feature>
<dbReference type="RefSeq" id="WP_076658004.1">
    <property type="nucleotide sequence ID" value="NZ_FTPR01000001.1"/>
</dbReference>
<dbReference type="AlphaFoldDB" id="A0A1R3WBT1"/>
<dbReference type="STRING" id="287098.SAMN05421665_0222"/>
<keyword evidence="3" id="KW-1185">Reference proteome</keyword>
<dbReference type="Gene3D" id="3.30.70.100">
    <property type="match status" value="1"/>
</dbReference>
<dbReference type="InterPro" id="IPR011008">
    <property type="entry name" value="Dimeric_a/b-barrel"/>
</dbReference>
<protein>
    <submittedName>
        <fullName evidence="2">NIPSNAP protein</fullName>
    </submittedName>
</protein>
<evidence type="ECO:0000313" key="3">
    <source>
        <dbReference type="Proteomes" id="UP000186997"/>
    </source>
</evidence>
<sequence length="107" mass="12094">MLTCIIRYDIDPTKKAQFETYARNWGQAIPRSGADLIGYFAPHEGSSTLAYGIYNIPSLAAYEAYRARLAADPLGKENYEFAMREEFIRSEDRTFLKLASAPHGVRP</sequence>
<dbReference type="Proteomes" id="UP000186997">
    <property type="component" value="Unassembled WGS sequence"/>
</dbReference>
<dbReference type="EMBL" id="FTPR01000001">
    <property type="protein sequence ID" value="SIT75579.1"/>
    <property type="molecule type" value="Genomic_DNA"/>
</dbReference>
<gene>
    <name evidence="2" type="ORF">SAMN05421665_0222</name>
</gene>
<dbReference type="OrthoDB" id="9798776at2"/>
<evidence type="ECO:0000313" key="2">
    <source>
        <dbReference type="EMBL" id="SIT75579.1"/>
    </source>
</evidence>
<accession>A0A1R3WBT1</accession>
<reference evidence="3" key="1">
    <citation type="submission" date="2017-01" db="EMBL/GenBank/DDBJ databases">
        <authorList>
            <person name="Varghese N."/>
            <person name="Submissions S."/>
        </authorList>
    </citation>
    <scope>NUCLEOTIDE SEQUENCE [LARGE SCALE GENOMIC DNA]</scope>
    <source>
        <strain evidence="3">DSM 29591</strain>
    </source>
</reference>
<dbReference type="SUPFAM" id="SSF54909">
    <property type="entry name" value="Dimeric alpha+beta barrel"/>
    <property type="match status" value="1"/>
</dbReference>
<proteinExistence type="predicted"/>
<dbReference type="InterPro" id="IPR012577">
    <property type="entry name" value="NIPSNAP"/>
</dbReference>
<name>A0A1R3WBT1_9RHOB</name>